<evidence type="ECO:0000256" key="2">
    <source>
        <dbReference type="PROSITE-ProRule" id="PRU00335"/>
    </source>
</evidence>
<evidence type="ECO:0000259" key="3">
    <source>
        <dbReference type="PROSITE" id="PS50977"/>
    </source>
</evidence>
<organism evidence="4 5">
    <name type="scientific">Cupriavidus pauculus</name>
    <dbReference type="NCBI Taxonomy" id="82633"/>
    <lineage>
        <taxon>Bacteria</taxon>
        <taxon>Pseudomonadati</taxon>
        <taxon>Pseudomonadota</taxon>
        <taxon>Betaproteobacteria</taxon>
        <taxon>Burkholderiales</taxon>
        <taxon>Burkholderiaceae</taxon>
        <taxon>Cupriavidus</taxon>
    </lineage>
</organism>
<dbReference type="SUPFAM" id="SSF46689">
    <property type="entry name" value="Homeodomain-like"/>
    <property type="match status" value="1"/>
</dbReference>
<dbReference type="InterPro" id="IPR001647">
    <property type="entry name" value="HTH_TetR"/>
</dbReference>
<feature type="domain" description="HTH tetR-type" evidence="3">
    <location>
        <begin position="1"/>
        <end position="59"/>
    </location>
</feature>
<feature type="DNA-binding region" description="H-T-H motif" evidence="2">
    <location>
        <begin position="22"/>
        <end position="41"/>
    </location>
</feature>
<sequence>MRTKLLDAAMRVIGEQTGAAPVIDDVIREAKVSRGTFYNYFTSLEDVINAIGQEMNNQMVTDILPVYNVLEEPWQRAAVGFRLFMVRALLDRKWAGFVIRIEAWPHTAQLAKYMSGDLAAGKARGQFRIDNIEAATDFLMGASARCIQAIGHGVDDPPAYMDAATRMALQAVGCADDLCDHGVAFSQSYLKAWASGELTASRPLWALNLNSKDGHRFLAHDAA</sequence>
<dbReference type="OrthoDB" id="9809772at2"/>
<keyword evidence="1 2" id="KW-0238">DNA-binding</keyword>
<dbReference type="GO" id="GO:0003677">
    <property type="term" value="F:DNA binding"/>
    <property type="evidence" value="ECO:0007669"/>
    <property type="project" value="UniProtKB-UniRule"/>
</dbReference>
<dbReference type="InterPro" id="IPR009057">
    <property type="entry name" value="Homeodomain-like_sf"/>
</dbReference>
<dbReference type="PROSITE" id="PS50977">
    <property type="entry name" value="HTH_TETR_2"/>
    <property type="match status" value="1"/>
</dbReference>
<reference evidence="5" key="1">
    <citation type="submission" date="2018-11" db="EMBL/GenBank/DDBJ databases">
        <title>FDA dAtabase for Regulatory Grade micrObial Sequences (FDA-ARGOS): Supporting development and validation of Infectious Disease Dx tests.</title>
        <authorList>
            <person name="Goldberg B."/>
            <person name="Campos J."/>
            <person name="Tallon L."/>
            <person name="Sadzewicz L."/>
            <person name="Zhao X."/>
            <person name="Vavikolanu K."/>
            <person name="Mehta A."/>
            <person name="Aluvathingal J."/>
            <person name="Nadendla S."/>
            <person name="Geyer C."/>
            <person name="Nandy P."/>
            <person name="Yan Y."/>
            <person name="Sichtig H."/>
        </authorList>
    </citation>
    <scope>NUCLEOTIDE SEQUENCE [LARGE SCALE GENOMIC DNA]</scope>
    <source>
        <strain evidence="5">FDAARGOS_614</strain>
    </source>
</reference>
<evidence type="ECO:0000313" key="4">
    <source>
        <dbReference type="EMBL" id="AZG17062.1"/>
    </source>
</evidence>
<evidence type="ECO:0000313" key="5">
    <source>
        <dbReference type="Proteomes" id="UP000270411"/>
    </source>
</evidence>
<accession>A0A3G8HBR7</accession>
<dbReference type="AlphaFoldDB" id="A0A3G8HBR7"/>
<dbReference type="Proteomes" id="UP000270411">
    <property type="component" value="Chromosome 2"/>
</dbReference>
<protein>
    <submittedName>
        <fullName evidence="4">TetR/AcrR family transcriptional regulator</fullName>
    </submittedName>
</protein>
<gene>
    <name evidence="4" type="ORF">EHF44_26265</name>
</gene>
<dbReference type="Pfam" id="PF00440">
    <property type="entry name" value="TetR_N"/>
    <property type="match status" value="1"/>
</dbReference>
<proteinExistence type="predicted"/>
<name>A0A3G8HBR7_9BURK</name>
<dbReference type="EMBL" id="CP033970">
    <property type="protein sequence ID" value="AZG17062.1"/>
    <property type="molecule type" value="Genomic_DNA"/>
</dbReference>
<dbReference type="Gene3D" id="1.10.357.10">
    <property type="entry name" value="Tetracycline Repressor, domain 2"/>
    <property type="match status" value="1"/>
</dbReference>
<dbReference type="KEGG" id="cpau:EHF44_26265"/>
<evidence type="ECO:0000256" key="1">
    <source>
        <dbReference type="ARBA" id="ARBA00023125"/>
    </source>
</evidence>